<dbReference type="PROSITE" id="PS00371">
    <property type="entry name" value="PTS_EIIA_TYPE_1_HIS"/>
    <property type="match status" value="1"/>
</dbReference>
<gene>
    <name evidence="8" type="ORF">EDC14_101785</name>
</gene>
<organism evidence="8 9">
    <name type="scientific">Hydrogenispora ethanolica</name>
    <dbReference type="NCBI Taxonomy" id="1082276"/>
    <lineage>
        <taxon>Bacteria</taxon>
        <taxon>Bacillati</taxon>
        <taxon>Bacillota</taxon>
        <taxon>Hydrogenispora</taxon>
    </lineage>
</organism>
<feature type="domain" description="PTS EIIA type-1" evidence="7">
    <location>
        <begin position="29"/>
        <end position="133"/>
    </location>
</feature>
<dbReference type="PROSITE" id="PS51093">
    <property type="entry name" value="PTS_EIIA_TYPE_1"/>
    <property type="match status" value="1"/>
</dbReference>
<keyword evidence="3" id="KW-0762">Sugar transport</keyword>
<dbReference type="PANTHER" id="PTHR45008">
    <property type="entry name" value="PTS SYSTEM GLUCOSE-SPECIFIC EIIA COMPONENT"/>
    <property type="match status" value="1"/>
</dbReference>
<comment type="subcellular location">
    <subcellularLocation>
        <location evidence="1">Cytoplasm</location>
    </subcellularLocation>
</comment>
<evidence type="ECO:0000256" key="4">
    <source>
        <dbReference type="ARBA" id="ARBA00022679"/>
    </source>
</evidence>
<dbReference type="NCBIfam" id="TIGR00830">
    <property type="entry name" value="PTBA"/>
    <property type="match status" value="1"/>
</dbReference>
<evidence type="ECO:0000313" key="8">
    <source>
        <dbReference type="EMBL" id="TCL65337.1"/>
    </source>
</evidence>
<evidence type="ECO:0000256" key="1">
    <source>
        <dbReference type="ARBA" id="ARBA00004496"/>
    </source>
</evidence>
<dbReference type="FunFam" id="2.70.70.10:FF:000001">
    <property type="entry name" value="PTS system glucose-specific IIA component"/>
    <property type="match status" value="1"/>
</dbReference>
<protein>
    <submittedName>
        <fullName evidence="8">PTS system IIA component (Glc family)</fullName>
    </submittedName>
</protein>
<dbReference type="InterPro" id="IPR050890">
    <property type="entry name" value="PTS_EIIA_component"/>
</dbReference>
<dbReference type="PANTHER" id="PTHR45008:SF1">
    <property type="entry name" value="PTS SYSTEM GLUCOSE-SPECIFIC EIIA COMPONENT"/>
    <property type="match status" value="1"/>
</dbReference>
<dbReference type="Gene3D" id="2.70.70.10">
    <property type="entry name" value="Glucose Permease (Domain IIA)"/>
    <property type="match status" value="1"/>
</dbReference>
<keyword evidence="4" id="KW-0808">Transferase</keyword>
<evidence type="ECO:0000256" key="3">
    <source>
        <dbReference type="ARBA" id="ARBA00022597"/>
    </source>
</evidence>
<dbReference type="GO" id="GO:0016301">
    <property type="term" value="F:kinase activity"/>
    <property type="evidence" value="ECO:0007669"/>
    <property type="project" value="UniProtKB-KW"/>
</dbReference>
<dbReference type="Pfam" id="PF00358">
    <property type="entry name" value="PTS_EIIA_1"/>
    <property type="match status" value="1"/>
</dbReference>
<sequence length="159" mass="16929">MFSFFNKKKTIVLQAPVAGKAVDIATVPDEVFAGKIVGDGLAFDPAEGVLYSPVNGEIVQVFPTKHAIGLRTAEGLEILLHIGIDTVGMKGEGFESFVTAGQKVKAGDKLMTFDLALIGQKAKSTALPMIITNMDRVKSVSCRYGPVNPHSKVAEVILK</sequence>
<dbReference type="OrthoDB" id="92465at2"/>
<keyword evidence="6" id="KW-0418">Kinase</keyword>
<dbReference type="GO" id="GO:0009401">
    <property type="term" value="P:phosphoenolpyruvate-dependent sugar phosphotransferase system"/>
    <property type="evidence" value="ECO:0007669"/>
    <property type="project" value="UniProtKB-KW"/>
</dbReference>
<dbReference type="EMBL" id="SLUN01000017">
    <property type="protein sequence ID" value="TCL65337.1"/>
    <property type="molecule type" value="Genomic_DNA"/>
</dbReference>
<evidence type="ECO:0000256" key="2">
    <source>
        <dbReference type="ARBA" id="ARBA00022448"/>
    </source>
</evidence>
<reference evidence="8 9" key="1">
    <citation type="submission" date="2019-03" db="EMBL/GenBank/DDBJ databases">
        <title>Genomic Encyclopedia of Type Strains, Phase IV (KMG-IV): sequencing the most valuable type-strain genomes for metagenomic binning, comparative biology and taxonomic classification.</title>
        <authorList>
            <person name="Goeker M."/>
        </authorList>
    </citation>
    <scope>NUCLEOTIDE SEQUENCE [LARGE SCALE GENOMIC DNA]</scope>
    <source>
        <strain evidence="8 9">LX-B</strain>
    </source>
</reference>
<name>A0A4V2QDQ9_HYDET</name>
<dbReference type="InterPro" id="IPR011055">
    <property type="entry name" value="Dup_hybrid_motif"/>
</dbReference>
<comment type="caution">
    <text evidence="8">The sequence shown here is derived from an EMBL/GenBank/DDBJ whole genome shotgun (WGS) entry which is preliminary data.</text>
</comment>
<dbReference type="RefSeq" id="WP_132015010.1">
    <property type="nucleotide sequence ID" value="NZ_SLUN01000017.1"/>
</dbReference>
<accession>A0A4V2QDQ9</accession>
<evidence type="ECO:0000256" key="6">
    <source>
        <dbReference type="ARBA" id="ARBA00022777"/>
    </source>
</evidence>
<keyword evidence="2" id="KW-0813">Transport</keyword>
<proteinExistence type="predicted"/>
<dbReference type="InterPro" id="IPR001127">
    <property type="entry name" value="PTS_EIIA_1_perm"/>
</dbReference>
<dbReference type="GO" id="GO:0005737">
    <property type="term" value="C:cytoplasm"/>
    <property type="evidence" value="ECO:0007669"/>
    <property type="project" value="UniProtKB-SubCell"/>
</dbReference>
<keyword evidence="9" id="KW-1185">Reference proteome</keyword>
<evidence type="ECO:0000259" key="7">
    <source>
        <dbReference type="PROSITE" id="PS51093"/>
    </source>
</evidence>
<dbReference type="AlphaFoldDB" id="A0A4V2QDQ9"/>
<dbReference type="Proteomes" id="UP000295008">
    <property type="component" value="Unassembled WGS sequence"/>
</dbReference>
<keyword evidence="5" id="KW-0598">Phosphotransferase system</keyword>
<evidence type="ECO:0000313" key="9">
    <source>
        <dbReference type="Proteomes" id="UP000295008"/>
    </source>
</evidence>
<evidence type="ECO:0000256" key="5">
    <source>
        <dbReference type="ARBA" id="ARBA00022683"/>
    </source>
</evidence>
<dbReference type="SUPFAM" id="SSF51261">
    <property type="entry name" value="Duplicated hybrid motif"/>
    <property type="match status" value="1"/>
</dbReference>